<dbReference type="GO" id="GO:0016705">
    <property type="term" value="F:oxidoreductase activity, acting on paired donors, with incorporation or reduction of molecular oxygen"/>
    <property type="evidence" value="ECO:0007669"/>
    <property type="project" value="InterPro"/>
</dbReference>
<keyword evidence="2 7" id="KW-0349">Heme</keyword>
<dbReference type="GO" id="GO:0005506">
    <property type="term" value="F:iron ion binding"/>
    <property type="evidence" value="ECO:0007669"/>
    <property type="project" value="InterPro"/>
</dbReference>
<comment type="similarity">
    <text evidence="1 7">Belongs to the cytochrome P450 family.</text>
</comment>
<feature type="transmembrane region" description="Helical" evidence="8">
    <location>
        <begin position="223"/>
        <end position="247"/>
    </location>
</feature>
<dbReference type="SUPFAM" id="SSF48264">
    <property type="entry name" value="Cytochrome P450"/>
    <property type="match status" value="1"/>
</dbReference>
<evidence type="ECO:0000313" key="9">
    <source>
        <dbReference type="EMBL" id="ALF39568.1"/>
    </source>
</evidence>
<dbReference type="FunFam" id="1.10.630.10:FF:000018">
    <property type="entry name" value="Cytochrome P450 monooxygenase"/>
    <property type="match status" value="1"/>
</dbReference>
<evidence type="ECO:0000256" key="2">
    <source>
        <dbReference type="ARBA" id="ARBA00022617"/>
    </source>
</evidence>
<evidence type="ECO:0000256" key="5">
    <source>
        <dbReference type="ARBA" id="ARBA00023004"/>
    </source>
</evidence>
<dbReference type="CDD" id="cd11032">
    <property type="entry name" value="P450_EryK-like"/>
    <property type="match status" value="1"/>
</dbReference>
<dbReference type="PROSITE" id="PS00086">
    <property type="entry name" value="CYTOCHROME_P450"/>
    <property type="match status" value="1"/>
</dbReference>
<dbReference type="AlphaFoldDB" id="A0A0N9E748"/>
<sequence length="396" mass="44780">MTTSDAVRDRQAAEANAHFFAWLEKMRREDPVSYNEQSFQWSVFRHEDVTHIMANTDVFVNDMSDITPPQEDYDVFFKGNIAAMDEPRHRKFRMLVSKAFSARYIAGLEPKLVRIATGLLDAVGDKEHFDIAADFAFPFPVAVIADILGAPHEDAHLFAEWANLLHASNTGVEGHRATAMRLKSLNSYMFEQIRRRRAEPRDDLITTLVQAEMDGRRLEDEEIVGFAGVLLMGGITTTAALISNIVLTFDRFPELYTEVRADRSLVPQAIEEVVRIRPSFSNFVRMTAEDVELGGQIIPAGELVHVWISSANRDTSAFQDPDRFDIHRENNRHVGFGQGIHYCIGAPLARLESRIAFNLLLDRYRSIQVVPDADIEFLDTSDMIGASRLPVVITRD</sequence>
<evidence type="ECO:0000256" key="7">
    <source>
        <dbReference type="RuleBase" id="RU000461"/>
    </source>
</evidence>
<dbReference type="Pfam" id="PF00067">
    <property type="entry name" value="p450"/>
    <property type="match status" value="1"/>
</dbReference>
<organism evidence="9">
    <name type="scientific">Streptomyces sp. LZ35</name>
    <dbReference type="NCBI Taxonomy" id="1245024"/>
    <lineage>
        <taxon>Bacteria</taxon>
        <taxon>Bacillati</taxon>
        <taxon>Actinomycetota</taxon>
        <taxon>Actinomycetes</taxon>
        <taxon>Kitasatosporales</taxon>
        <taxon>Streptomycetaceae</taxon>
        <taxon>Streptomyces</taxon>
    </lineage>
</organism>
<name>A0A0N9E748_9ACTN</name>
<keyword evidence="4 7" id="KW-0560">Oxidoreductase</keyword>
<dbReference type="InterPro" id="IPR036396">
    <property type="entry name" value="Cyt_P450_sf"/>
</dbReference>
<keyword evidence="8" id="KW-0812">Transmembrane</keyword>
<dbReference type="PANTHER" id="PTHR46696">
    <property type="entry name" value="P450, PUTATIVE (EUROFUNG)-RELATED"/>
    <property type="match status" value="1"/>
</dbReference>
<protein>
    <submittedName>
        <fullName evidence="9">Has22</fullName>
    </submittedName>
</protein>
<evidence type="ECO:0000256" key="8">
    <source>
        <dbReference type="SAM" id="Phobius"/>
    </source>
</evidence>
<keyword evidence="6 7" id="KW-0503">Monooxygenase</keyword>
<dbReference type="SMR" id="A0A0N9E748"/>
<dbReference type="InterPro" id="IPR002397">
    <property type="entry name" value="Cyt_P450_B"/>
</dbReference>
<dbReference type="InterPro" id="IPR001128">
    <property type="entry name" value="Cyt_P450"/>
</dbReference>
<keyword evidence="3 7" id="KW-0479">Metal-binding</keyword>
<dbReference type="Gene3D" id="1.10.630.10">
    <property type="entry name" value="Cytochrome P450"/>
    <property type="match status" value="1"/>
</dbReference>
<keyword evidence="5 7" id="KW-0408">Iron</keyword>
<proteinExistence type="inferred from homology"/>
<accession>A0A0N9E748</accession>
<dbReference type="PANTHER" id="PTHR46696:SF1">
    <property type="entry name" value="CYTOCHROME P450 YJIB-RELATED"/>
    <property type="match status" value="1"/>
</dbReference>
<keyword evidence="8" id="KW-1133">Transmembrane helix</keyword>
<dbReference type="InterPro" id="IPR017972">
    <property type="entry name" value="Cyt_P450_CS"/>
</dbReference>
<gene>
    <name evidence="9" type="primary">has22</name>
</gene>
<dbReference type="PRINTS" id="PR00359">
    <property type="entry name" value="BP450"/>
</dbReference>
<evidence type="ECO:0000256" key="4">
    <source>
        <dbReference type="ARBA" id="ARBA00023002"/>
    </source>
</evidence>
<evidence type="ECO:0000256" key="1">
    <source>
        <dbReference type="ARBA" id="ARBA00010617"/>
    </source>
</evidence>
<evidence type="ECO:0000256" key="6">
    <source>
        <dbReference type="ARBA" id="ARBA00023033"/>
    </source>
</evidence>
<evidence type="ECO:0000256" key="3">
    <source>
        <dbReference type="ARBA" id="ARBA00022723"/>
    </source>
</evidence>
<dbReference type="GO" id="GO:0004497">
    <property type="term" value="F:monooxygenase activity"/>
    <property type="evidence" value="ECO:0007669"/>
    <property type="project" value="UniProtKB-KW"/>
</dbReference>
<dbReference type="EMBL" id="KR063271">
    <property type="protein sequence ID" value="ALF39568.1"/>
    <property type="molecule type" value="Genomic_DNA"/>
</dbReference>
<dbReference type="GO" id="GO:0020037">
    <property type="term" value="F:heme binding"/>
    <property type="evidence" value="ECO:0007669"/>
    <property type="project" value="InterPro"/>
</dbReference>
<keyword evidence="8" id="KW-0472">Membrane</keyword>
<reference evidence="9" key="1">
    <citation type="submission" date="2015-04" db="EMBL/GenBank/DDBJ databases">
        <title>Haoxinamides A and B, Lipothreonines Bearing Novel ortho-alkyl Cinnamoyl Moiety from Streptomyces sp.</title>
        <authorList>
            <person name="Wang H."/>
            <person name="Qian Z."/>
            <person name="Shen Y."/>
        </authorList>
    </citation>
    <scope>NUCLEOTIDE SEQUENCE</scope>
    <source>
        <strain evidence="9">LZ35</strain>
    </source>
</reference>